<dbReference type="STRING" id="460384.SAMN05216313_12625"/>
<dbReference type="PANTHER" id="PTHR30193">
    <property type="entry name" value="ABC TRANSPORTER PERMEASE PROTEIN"/>
    <property type="match status" value="1"/>
</dbReference>
<dbReference type="PANTHER" id="PTHR30193:SF37">
    <property type="entry name" value="INNER MEMBRANE ABC TRANSPORTER PERMEASE PROTEIN YCJO"/>
    <property type="match status" value="1"/>
</dbReference>
<evidence type="ECO:0000256" key="2">
    <source>
        <dbReference type="ARBA" id="ARBA00022448"/>
    </source>
</evidence>
<feature type="transmembrane region" description="Helical" evidence="7">
    <location>
        <begin position="21"/>
        <end position="46"/>
    </location>
</feature>
<evidence type="ECO:0000256" key="1">
    <source>
        <dbReference type="ARBA" id="ARBA00004651"/>
    </source>
</evidence>
<sequence>MSAMKAKTKLNKIQLREERAGYGFLLLSLIGTTIFIIVPILMSMFLGFTTWNPMKGLAGLDFVGLQNFRDMAGDERVWAALRNNLVYSLSYVPLTISIALVLAGLLNKFVFCKIPIRMMTFMPYISSLVSVATVWMVLLYPDNGPVNGILSNVFGVANPPKWFISSDWALKGIIMMSVWHDVGYYCIILLANMQGLSKEVYESAAVDGANAFQTFFRITIPMLSSSIFFCITLATINSFKIFDQVNIITEGGPGFSTTVLVQSIYYYAFKEYKIGYAAAVAIVLFLVIFTFSTVLQKLEEKLTY</sequence>
<dbReference type="Proteomes" id="UP000198508">
    <property type="component" value="Unassembled WGS sequence"/>
</dbReference>
<accession>A0A1I0J412</accession>
<keyword evidence="5 7" id="KW-1133">Transmembrane helix</keyword>
<keyword evidence="9" id="KW-0762">Sugar transport</keyword>
<dbReference type="InterPro" id="IPR000515">
    <property type="entry name" value="MetI-like"/>
</dbReference>
<dbReference type="PROSITE" id="PS50928">
    <property type="entry name" value="ABC_TM1"/>
    <property type="match status" value="1"/>
</dbReference>
<feature type="transmembrane region" description="Helical" evidence="7">
    <location>
        <begin position="118"/>
        <end position="140"/>
    </location>
</feature>
<keyword evidence="6 7" id="KW-0472">Membrane</keyword>
<keyword evidence="3" id="KW-1003">Cell membrane</keyword>
<dbReference type="InterPro" id="IPR035906">
    <property type="entry name" value="MetI-like_sf"/>
</dbReference>
<evidence type="ECO:0000313" key="9">
    <source>
        <dbReference type="EMBL" id="SEU04446.1"/>
    </source>
</evidence>
<gene>
    <name evidence="9" type="ORF">SAMN05216313_12625</name>
</gene>
<dbReference type="CDD" id="cd06261">
    <property type="entry name" value="TM_PBP2"/>
    <property type="match status" value="1"/>
</dbReference>
<dbReference type="AlphaFoldDB" id="A0A1I0J412"/>
<feature type="transmembrane region" description="Helical" evidence="7">
    <location>
        <begin position="168"/>
        <end position="193"/>
    </location>
</feature>
<dbReference type="EMBL" id="FOIM01000026">
    <property type="protein sequence ID" value="SEU04446.1"/>
    <property type="molecule type" value="Genomic_DNA"/>
</dbReference>
<proteinExistence type="inferred from homology"/>
<evidence type="ECO:0000256" key="6">
    <source>
        <dbReference type="ARBA" id="ARBA00023136"/>
    </source>
</evidence>
<feature type="transmembrane region" description="Helical" evidence="7">
    <location>
        <begin position="214"/>
        <end position="236"/>
    </location>
</feature>
<dbReference type="Pfam" id="PF00528">
    <property type="entry name" value="BPD_transp_1"/>
    <property type="match status" value="1"/>
</dbReference>
<feature type="transmembrane region" description="Helical" evidence="7">
    <location>
        <begin position="274"/>
        <end position="295"/>
    </location>
</feature>
<evidence type="ECO:0000259" key="8">
    <source>
        <dbReference type="PROSITE" id="PS50928"/>
    </source>
</evidence>
<feature type="domain" description="ABC transmembrane type-1" evidence="8">
    <location>
        <begin position="81"/>
        <end position="295"/>
    </location>
</feature>
<reference evidence="10" key="1">
    <citation type="submission" date="2016-10" db="EMBL/GenBank/DDBJ databases">
        <authorList>
            <person name="Varghese N."/>
            <person name="Submissions S."/>
        </authorList>
    </citation>
    <scope>NUCLEOTIDE SEQUENCE [LARGE SCALE GENOMIC DNA]</scope>
    <source>
        <strain evidence="10">NLAE-zl-G277</strain>
    </source>
</reference>
<comment type="similarity">
    <text evidence="7">Belongs to the binding-protein-dependent transport system permease family.</text>
</comment>
<evidence type="ECO:0000256" key="4">
    <source>
        <dbReference type="ARBA" id="ARBA00022692"/>
    </source>
</evidence>
<evidence type="ECO:0000256" key="5">
    <source>
        <dbReference type="ARBA" id="ARBA00022989"/>
    </source>
</evidence>
<evidence type="ECO:0000313" key="10">
    <source>
        <dbReference type="Proteomes" id="UP000198508"/>
    </source>
</evidence>
<evidence type="ECO:0000256" key="7">
    <source>
        <dbReference type="RuleBase" id="RU363032"/>
    </source>
</evidence>
<dbReference type="GO" id="GO:0055085">
    <property type="term" value="P:transmembrane transport"/>
    <property type="evidence" value="ECO:0007669"/>
    <property type="project" value="InterPro"/>
</dbReference>
<keyword evidence="4 7" id="KW-0812">Transmembrane</keyword>
<protein>
    <submittedName>
        <fullName evidence="9">Multiple sugar transport system permease protein</fullName>
    </submittedName>
</protein>
<dbReference type="SUPFAM" id="SSF161098">
    <property type="entry name" value="MetI-like"/>
    <property type="match status" value="1"/>
</dbReference>
<evidence type="ECO:0000256" key="3">
    <source>
        <dbReference type="ARBA" id="ARBA00022475"/>
    </source>
</evidence>
<feature type="transmembrane region" description="Helical" evidence="7">
    <location>
        <begin position="85"/>
        <end position="106"/>
    </location>
</feature>
<dbReference type="GO" id="GO:0005886">
    <property type="term" value="C:plasma membrane"/>
    <property type="evidence" value="ECO:0007669"/>
    <property type="project" value="UniProtKB-SubCell"/>
</dbReference>
<organism evidence="9 10">
    <name type="scientific">Enterocloster lavalensis</name>
    <dbReference type="NCBI Taxonomy" id="460384"/>
    <lineage>
        <taxon>Bacteria</taxon>
        <taxon>Bacillati</taxon>
        <taxon>Bacillota</taxon>
        <taxon>Clostridia</taxon>
        <taxon>Lachnospirales</taxon>
        <taxon>Lachnospiraceae</taxon>
        <taxon>Enterocloster</taxon>
    </lineage>
</organism>
<name>A0A1I0J412_9FIRM</name>
<keyword evidence="10" id="KW-1185">Reference proteome</keyword>
<dbReference type="Gene3D" id="1.10.3720.10">
    <property type="entry name" value="MetI-like"/>
    <property type="match status" value="1"/>
</dbReference>
<dbReference type="InterPro" id="IPR051393">
    <property type="entry name" value="ABC_transporter_permease"/>
</dbReference>
<keyword evidence="2 7" id="KW-0813">Transport</keyword>
<comment type="subcellular location">
    <subcellularLocation>
        <location evidence="1 7">Cell membrane</location>
        <topology evidence="1 7">Multi-pass membrane protein</topology>
    </subcellularLocation>
</comment>